<evidence type="ECO:0000259" key="2">
    <source>
        <dbReference type="Pfam" id="PF04892"/>
    </source>
</evidence>
<dbReference type="PANTHER" id="PTHR28008:SF1">
    <property type="entry name" value="DOMAIN PROTEIN, PUTATIVE (AFU_ORTHOLOGUE AFUA_3G10980)-RELATED"/>
    <property type="match status" value="1"/>
</dbReference>
<dbReference type="EMBL" id="FNCZ01000001">
    <property type="protein sequence ID" value="SDG59322.1"/>
    <property type="molecule type" value="Genomic_DNA"/>
</dbReference>
<reference evidence="4" key="1">
    <citation type="submission" date="2016-10" db="EMBL/GenBank/DDBJ databases">
        <authorList>
            <person name="Varghese N."/>
            <person name="Submissions S."/>
        </authorList>
    </citation>
    <scope>NUCLEOTIDE SEQUENCE [LARGE SCALE GENOMIC DNA]</scope>
    <source>
        <strain evidence="4">DSM 15363</strain>
    </source>
</reference>
<evidence type="ECO:0000313" key="4">
    <source>
        <dbReference type="Proteomes" id="UP000199492"/>
    </source>
</evidence>
<organism evidence="3 4">
    <name type="scientific">Winogradskyella thalassocola</name>
    <dbReference type="NCBI Taxonomy" id="262004"/>
    <lineage>
        <taxon>Bacteria</taxon>
        <taxon>Pseudomonadati</taxon>
        <taxon>Bacteroidota</taxon>
        <taxon>Flavobacteriia</taxon>
        <taxon>Flavobacteriales</taxon>
        <taxon>Flavobacteriaceae</taxon>
        <taxon>Winogradskyella</taxon>
    </lineage>
</organism>
<feature type="transmembrane region" description="Helical" evidence="1">
    <location>
        <begin position="89"/>
        <end position="108"/>
    </location>
</feature>
<dbReference type="STRING" id="262004.SAMN04489796_10123"/>
<keyword evidence="1" id="KW-1133">Transmembrane helix</keyword>
<dbReference type="PANTHER" id="PTHR28008">
    <property type="entry name" value="DOMAIN PROTEIN, PUTATIVE (AFU_ORTHOLOGUE AFUA_3G10980)-RELATED"/>
    <property type="match status" value="1"/>
</dbReference>
<gene>
    <name evidence="3" type="ORF">SAMN04489796_10123</name>
</gene>
<evidence type="ECO:0000313" key="3">
    <source>
        <dbReference type="EMBL" id="SDG59322.1"/>
    </source>
</evidence>
<keyword evidence="4" id="KW-1185">Reference proteome</keyword>
<sequence>MSVAYTLALVIASLITLHGVPSFGTSFDDKIFHIVAYLGLTLLWVLYVNPNKKGRLLFIVCFAAIFLGFILELLQYLVNPNRTYDTYDLIANSIGAIFGTLIASKINISKLN</sequence>
<dbReference type="AlphaFoldDB" id="A0A1G7VHL1"/>
<proteinExistence type="predicted"/>
<feature type="domain" description="VanZ-like" evidence="2">
    <location>
        <begin position="30"/>
        <end position="104"/>
    </location>
</feature>
<keyword evidence="1" id="KW-0812">Transmembrane</keyword>
<dbReference type="Proteomes" id="UP000199492">
    <property type="component" value="Unassembled WGS sequence"/>
</dbReference>
<protein>
    <submittedName>
        <fullName evidence="3">VanZ like family protein</fullName>
    </submittedName>
</protein>
<accession>A0A1G7VHL1</accession>
<feature type="transmembrane region" description="Helical" evidence="1">
    <location>
        <begin position="32"/>
        <end position="49"/>
    </location>
</feature>
<evidence type="ECO:0000256" key="1">
    <source>
        <dbReference type="SAM" id="Phobius"/>
    </source>
</evidence>
<dbReference type="Pfam" id="PF04892">
    <property type="entry name" value="VanZ"/>
    <property type="match status" value="1"/>
</dbReference>
<name>A0A1G7VHL1_9FLAO</name>
<dbReference type="NCBIfam" id="NF037970">
    <property type="entry name" value="vanZ_1"/>
    <property type="match status" value="1"/>
</dbReference>
<dbReference type="InterPro" id="IPR006976">
    <property type="entry name" value="VanZ-like"/>
</dbReference>
<keyword evidence="1" id="KW-0472">Membrane</keyword>
<feature type="transmembrane region" description="Helical" evidence="1">
    <location>
        <begin position="56"/>
        <end position="77"/>
    </location>
</feature>